<comment type="caution">
    <text evidence="1">The sequence shown here is derived from an EMBL/GenBank/DDBJ whole genome shotgun (WGS) entry which is preliminary data.</text>
</comment>
<name>A0A4V2YYD8_9PSEU</name>
<sequence length="66" mass="7290">MPEISVGRWRLELGVAIIDGRTWWTCPVGGEDCGKVLADLGASAIDCMAWHVEHAHLRTLSYRSPV</sequence>
<protein>
    <submittedName>
        <fullName evidence="1">Uncharacterized protein</fullName>
    </submittedName>
</protein>
<organism evidence="1 2">
    <name type="scientific">Saccharopolyspora karakumensis</name>
    <dbReference type="NCBI Taxonomy" id="2530386"/>
    <lineage>
        <taxon>Bacteria</taxon>
        <taxon>Bacillati</taxon>
        <taxon>Actinomycetota</taxon>
        <taxon>Actinomycetes</taxon>
        <taxon>Pseudonocardiales</taxon>
        <taxon>Pseudonocardiaceae</taxon>
        <taxon>Saccharopolyspora</taxon>
    </lineage>
</organism>
<gene>
    <name evidence="1" type="ORF">E1202_01720</name>
</gene>
<evidence type="ECO:0000313" key="1">
    <source>
        <dbReference type="EMBL" id="TDD92727.1"/>
    </source>
</evidence>
<evidence type="ECO:0000313" key="2">
    <source>
        <dbReference type="Proteomes" id="UP000294723"/>
    </source>
</evidence>
<dbReference type="Proteomes" id="UP000294723">
    <property type="component" value="Unassembled WGS sequence"/>
</dbReference>
<keyword evidence="2" id="KW-1185">Reference proteome</keyword>
<dbReference type="RefSeq" id="WP_132680485.1">
    <property type="nucleotide sequence ID" value="NZ_SMLA01000002.1"/>
</dbReference>
<accession>A0A4V2YYD8</accession>
<dbReference type="EMBL" id="SMLA01000002">
    <property type="protein sequence ID" value="TDD92727.1"/>
    <property type="molecule type" value="Genomic_DNA"/>
</dbReference>
<reference evidence="1 2" key="1">
    <citation type="submission" date="2019-03" db="EMBL/GenBank/DDBJ databases">
        <title>Draft genome sequences of novel Actinobacteria.</title>
        <authorList>
            <person name="Sahin N."/>
            <person name="Ay H."/>
            <person name="Saygin H."/>
        </authorList>
    </citation>
    <scope>NUCLEOTIDE SEQUENCE [LARGE SCALE GENOMIC DNA]</scope>
    <source>
        <strain evidence="1 2">5K548</strain>
    </source>
</reference>
<dbReference type="AlphaFoldDB" id="A0A4V2YYD8"/>
<proteinExistence type="predicted"/>